<reference evidence="2 3" key="1">
    <citation type="submission" date="2024-04" db="EMBL/GenBank/DDBJ databases">
        <authorList>
            <consortium name="Genoscope - CEA"/>
            <person name="William W."/>
        </authorList>
    </citation>
    <scope>NUCLEOTIDE SEQUENCE [LARGE SCALE GENOMIC DNA]</scope>
</reference>
<keyword evidence="1" id="KW-0732">Signal</keyword>
<protein>
    <submittedName>
        <fullName evidence="2">Uncharacterized protein</fullName>
    </submittedName>
</protein>
<name>A0AAV2I214_LYMST</name>
<sequence>MTFWIGPPGTAILVTCLLCLLTRGTPVAAEPVNEHVLRVPRVPDPEPDYLKEAIAHCPYCRQLYVSEMWVEMGECVCRCYQSNPAIPAQFKAMCSSFERRRDPFIVE</sequence>
<comment type="caution">
    <text evidence="2">The sequence shown here is derived from an EMBL/GenBank/DDBJ whole genome shotgun (WGS) entry which is preliminary data.</text>
</comment>
<dbReference type="Proteomes" id="UP001497497">
    <property type="component" value="Unassembled WGS sequence"/>
</dbReference>
<feature type="chain" id="PRO_5043673992" evidence="1">
    <location>
        <begin position="30"/>
        <end position="107"/>
    </location>
</feature>
<dbReference type="AlphaFoldDB" id="A0AAV2I214"/>
<evidence type="ECO:0000313" key="3">
    <source>
        <dbReference type="Proteomes" id="UP001497497"/>
    </source>
</evidence>
<gene>
    <name evidence="2" type="ORF">GSLYS_00014350001</name>
</gene>
<feature type="signal peptide" evidence="1">
    <location>
        <begin position="1"/>
        <end position="29"/>
    </location>
</feature>
<evidence type="ECO:0000313" key="2">
    <source>
        <dbReference type="EMBL" id="CAL1540701.1"/>
    </source>
</evidence>
<proteinExistence type="predicted"/>
<keyword evidence="3" id="KW-1185">Reference proteome</keyword>
<accession>A0AAV2I214</accession>
<dbReference type="EMBL" id="CAXITT010000395">
    <property type="protein sequence ID" value="CAL1540701.1"/>
    <property type="molecule type" value="Genomic_DNA"/>
</dbReference>
<evidence type="ECO:0000256" key="1">
    <source>
        <dbReference type="SAM" id="SignalP"/>
    </source>
</evidence>
<organism evidence="2 3">
    <name type="scientific">Lymnaea stagnalis</name>
    <name type="common">Great pond snail</name>
    <name type="synonym">Helix stagnalis</name>
    <dbReference type="NCBI Taxonomy" id="6523"/>
    <lineage>
        <taxon>Eukaryota</taxon>
        <taxon>Metazoa</taxon>
        <taxon>Spiralia</taxon>
        <taxon>Lophotrochozoa</taxon>
        <taxon>Mollusca</taxon>
        <taxon>Gastropoda</taxon>
        <taxon>Heterobranchia</taxon>
        <taxon>Euthyneura</taxon>
        <taxon>Panpulmonata</taxon>
        <taxon>Hygrophila</taxon>
        <taxon>Lymnaeoidea</taxon>
        <taxon>Lymnaeidae</taxon>
        <taxon>Lymnaea</taxon>
    </lineage>
</organism>